<feature type="transmembrane region" description="Helical" evidence="1">
    <location>
        <begin position="146"/>
        <end position="164"/>
    </location>
</feature>
<evidence type="ECO:0000256" key="1">
    <source>
        <dbReference type="SAM" id="Phobius"/>
    </source>
</evidence>
<dbReference type="InterPro" id="IPR009091">
    <property type="entry name" value="RCC1/BLIP-II"/>
</dbReference>
<dbReference type="GeneID" id="4838055"/>
<dbReference type="FunCoup" id="A3LR96">
    <property type="interactions" value="24"/>
</dbReference>
<evidence type="ECO:0000313" key="2">
    <source>
        <dbReference type="EMBL" id="ABN65704.2"/>
    </source>
</evidence>
<dbReference type="OMA" id="YDQPHEI"/>
<dbReference type="AlphaFoldDB" id="A3LR96"/>
<dbReference type="PANTHER" id="PTHR47563:SF1">
    <property type="entry name" value="PROTEIN FMP25, MITOCHONDRIAL"/>
    <property type="match status" value="1"/>
</dbReference>
<gene>
    <name evidence="2" type="ORF">PICST_88527</name>
</gene>
<evidence type="ECO:0000313" key="3">
    <source>
        <dbReference type="Proteomes" id="UP000002258"/>
    </source>
</evidence>
<protein>
    <submittedName>
        <fullName evidence="2">Uncharacterized protein</fullName>
    </submittedName>
</protein>
<organism evidence="2 3">
    <name type="scientific">Scheffersomyces stipitis (strain ATCC 58785 / CBS 6054 / NBRC 10063 / NRRL Y-11545)</name>
    <name type="common">Yeast</name>
    <name type="synonym">Pichia stipitis</name>
    <dbReference type="NCBI Taxonomy" id="322104"/>
    <lineage>
        <taxon>Eukaryota</taxon>
        <taxon>Fungi</taxon>
        <taxon>Dikarya</taxon>
        <taxon>Ascomycota</taxon>
        <taxon>Saccharomycotina</taxon>
        <taxon>Pichiomycetes</taxon>
        <taxon>Debaryomycetaceae</taxon>
        <taxon>Scheffersomyces</taxon>
    </lineage>
</organism>
<keyword evidence="3" id="KW-1185">Reference proteome</keyword>
<keyword evidence="1" id="KW-1133">Transmembrane helix</keyword>
<dbReference type="STRING" id="322104.A3LR96"/>
<reference evidence="2 3" key="1">
    <citation type="journal article" date="2007" name="Nat. Biotechnol.">
        <title>Genome sequence of the lignocellulose-bioconverting and xylose-fermenting yeast Pichia stipitis.</title>
        <authorList>
            <person name="Jeffries T.W."/>
            <person name="Grigoriev I.V."/>
            <person name="Grimwood J."/>
            <person name="Laplaza J.M."/>
            <person name="Aerts A."/>
            <person name="Salamov A."/>
            <person name="Schmutz J."/>
            <person name="Lindquist E."/>
            <person name="Dehal P."/>
            <person name="Shapiro H."/>
            <person name="Jin Y.S."/>
            <person name="Passoth V."/>
            <person name="Richardson P.M."/>
        </authorList>
    </citation>
    <scope>NUCLEOTIDE SEQUENCE [LARGE SCALE GENOMIC DNA]</scope>
    <source>
        <strain evidence="3">ATCC 58785 / CBS 6054 / NBRC 10063 / NRRL Y-11545</strain>
    </source>
</reference>
<proteinExistence type="predicted"/>
<dbReference type="InterPro" id="IPR053245">
    <property type="entry name" value="MitoProcess-Associated"/>
</dbReference>
<dbReference type="Proteomes" id="UP000002258">
    <property type="component" value="Chromosome 3"/>
</dbReference>
<dbReference type="GO" id="GO:0034551">
    <property type="term" value="P:mitochondrial respiratory chain complex III assembly"/>
    <property type="evidence" value="ECO:0007669"/>
    <property type="project" value="TreeGrafter"/>
</dbReference>
<dbReference type="SUPFAM" id="SSF50985">
    <property type="entry name" value="RCC1/BLIP-II"/>
    <property type="match status" value="1"/>
</dbReference>
<dbReference type="GO" id="GO:0005743">
    <property type="term" value="C:mitochondrial inner membrane"/>
    <property type="evidence" value="ECO:0007669"/>
    <property type="project" value="TreeGrafter"/>
</dbReference>
<dbReference type="HOGENOM" id="CLU_028610_0_0_1"/>
<keyword evidence="1" id="KW-0472">Membrane</keyword>
<dbReference type="eggNOG" id="KOG1426">
    <property type="taxonomic scope" value="Eukaryota"/>
</dbReference>
<dbReference type="Pfam" id="PF13540">
    <property type="entry name" value="RCC1_2"/>
    <property type="match status" value="1"/>
</dbReference>
<sequence>MYRSTSLIARHCARASSNSKYLAFFRLYSQNQKKFNSIEEFNKSKTHYRFGDNFKSLDEIDSEINPKFEEEHNSSKYHSKIDRRFQNEDADESNDINAIIESDPRLANLKPGSPEYKEQLHIVHQDFQKRQKEQRKKFEFTERMKGVGIGIGALIIIIGGHRLFMNREYVKTSLLADITYKIEDSKAKDMKDPTKNTKNINYLVNKMTEEITDDMVSGLKDSHSEAGLYMFGSHNKSKFPSRVNFFDGQLLADVKIAKDLLVVVNEKGQVFQSCPALKEPKLCKLPFKAASCQISSKYVYVLSSKGEVAYLPRVDKEVEFKGSKSRNWLGISQVNNFKMLDLTEKIRQISTGKSHLLLLGESGKLYVASTDRNGKNYGQYGLPLLSPLSESKEVPEDKVYELTNLNHEVHINKDGSKQVYSRKFTSIAAGSYHSIASDSHNNIWTWGRNSYGECGIEMNYRTDFQPIPKRVFAAEDFKRIARNVVDKAVDSNNFTVTKVDAGSETSYIQLKYLDPVDASKDQQILLSFGNGLKGQLGGNRYLHVCAQPQIIKTLLNLSEYSEERNQVANIGIKDISIGSNHAFVTLENEGKYKDVMVFGDNEAGQFGNGKAVKSSKPVQLPKLVEPQDIDSGNDKVASKKKLAAKVNDINNGRLQILHNHQLPNGSAIEQVVVAGDQASAIFYRRV</sequence>
<accession>A3LR96</accession>
<dbReference type="Gene3D" id="2.130.10.30">
    <property type="entry name" value="Regulator of chromosome condensation 1/beta-lactamase-inhibitor protein II"/>
    <property type="match status" value="1"/>
</dbReference>
<dbReference type="KEGG" id="pic:PICST_88527"/>
<dbReference type="PANTHER" id="PTHR47563">
    <property type="entry name" value="PROTEIN FMP25, MITOCHONDRIAL"/>
    <property type="match status" value="1"/>
</dbReference>
<keyword evidence="1" id="KW-0812">Transmembrane</keyword>
<dbReference type="EMBL" id="CP000497">
    <property type="protein sequence ID" value="ABN65704.2"/>
    <property type="molecule type" value="Genomic_DNA"/>
</dbReference>
<dbReference type="OrthoDB" id="10256179at2759"/>
<dbReference type="InParanoid" id="A3LR96"/>
<dbReference type="RefSeq" id="XP_001383733.2">
    <property type="nucleotide sequence ID" value="XM_001383696.1"/>
</dbReference>
<name>A3LR96_PICST</name>